<feature type="domain" description="Amine oxidase" evidence="1">
    <location>
        <begin position="27"/>
        <end position="300"/>
    </location>
</feature>
<dbReference type="RefSeq" id="WP_167150717.1">
    <property type="nucleotide sequence ID" value="NZ_JAAMOX010000002.1"/>
</dbReference>
<accession>A0A7X5R280</accession>
<dbReference type="SUPFAM" id="SSF51905">
    <property type="entry name" value="FAD/NAD(P)-binding domain"/>
    <property type="match status" value="1"/>
</dbReference>
<organism evidence="2 3">
    <name type="scientific">Lysinibacter cavernae</name>
    <dbReference type="NCBI Taxonomy" id="1640652"/>
    <lineage>
        <taxon>Bacteria</taxon>
        <taxon>Bacillati</taxon>
        <taxon>Actinomycetota</taxon>
        <taxon>Actinomycetes</taxon>
        <taxon>Micrococcales</taxon>
        <taxon>Microbacteriaceae</taxon>
        <taxon>Lysinibacter</taxon>
    </lineage>
</organism>
<reference evidence="2 3" key="1">
    <citation type="submission" date="2020-02" db="EMBL/GenBank/DDBJ databases">
        <title>Sequencing the genomes of 1000 actinobacteria strains.</title>
        <authorList>
            <person name="Klenk H.-P."/>
        </authorList>
    </citation>
    <scope>NUCLEOTIDE SEQUENCE [LARGE SCALE GENOMIC DNA]</scope>
    <source>
        <strain evidence="2 3">DSM 27960</strain>
    </source>
</reference>
<dbReference type="Gene3D" id="3.90.660.20">
    <property type="entry name" value="Protoporphyrinogen oxidase, mitochondrial, domain 2"/>
    <property type="match status" value="1"/>
</dbReference>
<dbReference type="Gene3D" id="1.10.3110.10">
    <property type="entry name" value="protoporphyrinogen ix oxidase, domain 3"/>
    <property type="match status" value="1"/>
</dbReference>
<sequence>MTLSIEDVLPLVLPENSPITVVIGGGIGGLTAALHCARNGHRVTLLEKNEAVGGIVSRHTLAGVNLDGGAESFSKRSPRVPEFLETLGLGQHIVTPSTAGTWLFSADASGKTHTAPLPRTGLLGIPGSPLARDVRRVIGLPGAIRAASDRWRKPDASFEATTLGQLVRARLGPATLDRLVRPVVGGVYAADPDTLAVDAISPSLRAKLLSTGSLTKAVKQLSAQAEPGSAVRGVEGGNYEIVLAIVAELEALGATITTGEPVTRLRRRDHGWTVDDTLQADNVILACEPVAAASLLAGVNRELVPFTAQPNATRIDTIVVKEAKLNGAPRGTGMLLGQTHGLVTAQALTHQSVKWPWLAKRLERNIHVIRLTYREEASSLTNGVLVRSTDATESLRNASILLGVSLTEKKLLDNDSVTWTQWPVTPASVRSIVAKLPNYPGLGITGSWVTGTGLASVIPGSLDEAERIVQATRPH</sequence>
<proteinExistence type="predicted"/>
<evidence type="ECO:0000259" key="1">
    <source>
        <dbReference type="Pfam" id="PF01593"/>
    </source>
</evidence>
<dbReference type="AlphaFoldDB" id="A0A7X5R280"/>
<dbReference type="Gene3D" id="3.50.50.60">
    <property type="entry name" value="FAD/NAD(P)-binding domain"/>
    <property type="match status" value="1"/>
</dbReference>
<dbReference type="EMBL" id="JAAMOX010000002">
    <property type="protein sequence ID" value="NIH54328.1"/>
    <property type="molecule type" value="Genomic_DNA"/>
</dbReference>
<dbReference type="GO" id="GO:0004729">
    <property type="term" value="F:oxygen-dependent protoporphyrinogen oxidase activity"/>
    <property type="evidence" value="ECO:0007669"/>
    <property type="project" value="UniProtKB-EC"/>
</dbReference>
<dbReference type="InterPro" id="IPR050464">
    <property type="entry name" value="Zeta_carotene_desat/Oxidored"/>
</dbReference>
<dbReference type="InterPro" id="IPR036188">
    <property type="entry name" value="FAD/NAD-bd_sf"/>
</dbReference>
<gene>
    <name evidence="2" type="ORF">FHX76_002224</name>
</gene>
<dbReference type="Pfam" id="PF01593">
    <property type="entry name" value="Amino_oxidase"/>
    <property type="match status" value="1"/>
</dbReference>
<keyword evidence="3" id="KW-1185">Reference proteome</keyword>
<protein>
    <submittedName>
        <fullName evidence="2">Oxygen-dependent protoporphyrinogen oxidase</fullName>
        <ecNumber evidence="2">1.3.3.4</ecNumber>
    </submittedName>
</protein>
<dbReference type="Proteomes" id="UP000541033">
    <property type="component" value="Unassembled WGS sequence"/>
</dbReference>
<dbReference type="EC" id="1.3.3.4" evidence="2"/>
<dbReference type="PANTHER" id="PTHR42923:SF3">
    <property type="entry name" value="PROTOPORPHYRINOGEN OXIDASE"/>
    <property type="match status" value="1"/>
</dbReference>
<dbReference type="InterPro" id="IPR002937">
    <property type="entry name" value="Amino_oxidase"/>
</dbReference>
<name>A0A7X5R280_9MICO</name>
<evidence type="ECO:0000313" key="2">
    <source>
        <dbReference type="EMBL" id="NIH54328.1"/>
    </source>
</evidence>
<comment type="caution">
    <text evidence="2">The sequence shown here is derived from an EMBL/GenBank/DDBJ whole genome shotgun (WGS) entry which is preliminary data.</text>
</comment>
<keyword evidence="2" id="KW-0560">Oxidoreductase</keyword>
<dbReference type="PANTHER" id="PTHR42923">
    <property type="entry name" value="PROTOPORPHYRINOGEN OXIDASE"/>
    <property type="match status" value="1"/>
</dbReference>
<evidence type="ECO:0000313" key="3">
    <source>
        <dbReference type="Proteomes" id="UP000541033"/>
    </source>
</evidence>